<name>A0A5J4Q3X6_9ZZZZ</name>
<dbReference type="EMBL" id="SNRY01005195">
    <property type="protein sequence ID" value="KAA6315594.1"/>
    <property type="molecule type" value="Genomic_DNA"/>
</dbReference>
<dbReference type="AlphaFoldDB" id="A0A5J4Q3X6"/>
<keyword evidence="2" id="KW-0378">Hydrolase</keyword>
<dbReference type="PANTHER" id="PTHR42855">
    <property type="entry name" value="ABC TRANSPORTER ATP-BINDING SUBUNIT"/>
    <property type="match status" value="1"/>
</dbReference>
<reference evidence="2" key="1">
    <citation type="submission" date="2019-03" db="EMBL/GenBank/DDBJ databases">
        <title>Single cell metagenomics reveals metabolic interactions within the superorganism composed of flagellate Streblomastix strix and complex community of Bacteroidetes bacteria on its surface.</title>
        <authorList>
            <person name="Treitli S.C."/>
            <person name="Kolisko M."/>
            <person name="Husnik F."/>
            <person name="Keeling P."/>
            <person name="Hampl V."/>
        </authorList>
    </citation>
    <scope>NUCLEOTIDE SEQUENCE</scope>
    <source>
        <strain evidence="2">STM</strain>
    </source>
</reference>
<dbReference type="InterPro" id="IPR027417">
    <property type="entry name" value="P-loop_NTPase"/>
</dbReference>
<dbReference type="Gene3D" id="3.40.50.300">
    <property type="entry name" value="P-loop containing nucleotide triphosphate hydrolases"/>
    <property type="match status" value="1"/>
</dbReference>
<keyword evidence="2" id="KW-0067">ATP-binding</keyword>
<gene>
    <name evidence="2" type="ORF">EZS27_033972</name>
</gene>
<dbReference type="PANTHER" id="PTHR42855:SF1">
    <property type="entry name" value="ABC TRANSPORTER DOMAIN-CONTAINING PROTEIN"/>
    <property type="match status" value="1"/>
</dbReference>
<evidence type="ECO:0000313" key="2">
    <source>
        <dbReference type="EMBL" id="KAA6315594.1"/>
    </source>
</evidence>
<dbReference type="SUPFAM" id="SSF52540">
    <property type="entry name" value="P-loop containing nucleoside triphosphate hydrolases"/>
    <property type="match status" value="1"/>
</dbReference>
<dbReference type="GO" id="GO:0005524">
    <property type="term" value="F:ATP binding"/>
    <property type="evidence" value="ECO:0007669"/>
    <property type="project" value="UniProtKB-KW"/>
</dbReference>
<feature type="domain" description="ABC transporter" evidence="1">
    <location>
        <begin position="18"/>
        <end position="60"/>
    </location>
</feature>
<dbReference type="Pfam" id="PF00005">
    <property type="entry name" value="ABC_tran"/>
    <property type="match status" value="1"/>
</dbReference>
<dbReference type="InterPro" id="IPR051309">
    <property type="entry name" value="ABCF_ATPase"/>
</dbReference>
<comment type="caution">
    <text evidence="2">The sequence shown here is derived from an EMBL/GenBank/DDBJ whole genome shotgun (WGS) entry which is preliminary data.</text>
</comment>
<evidence type="ECO:0000259" key="1">
    <source>
        <dbReference type="Pfam" id="PF00005"/>
    </source>
</evidence>
<proteinExistence type="predicted"/>
<dbReference type="InterPro" id="IPR003439">
    <property type="entry name" value="ABC_transporter-like_ATP-bd"/>
</dbReference>
<dbReference type="EC" id="3.6.3.-" evidence="2"/>
<protein>
    <submittedName>
        <fullName evidence="2">Putative ABC transporter ATP-binding protein</fullName>
        <ecNumber evidence="2">3.6.3.-</ecNumber>
    </submittedName>
</protein>
<accession>A0A5J4Q3X6</accession>
<dbReference type="GO" id="GO:0016887">
    <property type="term" value="F:ATP hydrolysis activity"/>
    <property type="evidence" value="ECO:0007669"/>
    <property type="project" value="InterPro"/>
</dbReference>
<keyword evidence="2" id="KW-0547">Nucleotide-binding</keyword>
<feature type="non-terminal residue" evidence="2">
    <location>
        <position position="77"/>
    </location>
</feature>
<organism evidence="2">
    <name type="scientific">termite gut metagenome</name>
    <dbReference type="NCBI Taxonomy" id="433724"/>
    <lineage>
        <taxon>unclassified sequences</taxon>
        <taxon>metagenomes</taxon>
        <taxon>organismal metagenomes</taxon>
    </lineage>
</organism>
<sequence length="77" mass="8416">MISIENLKIEFNAIPLFDNVSYVINKKDRIALVGKNGAGKSTMLKILAGLQQPTSGNVSIPRELTIGYLPQVMILTD</sequence>